<feature type="active site" evidence="7 9">
    <location>
        <position position="126"/>
    </location>
</feature>
<evidence type="ECO:0000256" key="3">
    <source>
        <dbReference type="ARBA" id="ARBA00022670"/>
    </source>
</evidence>
<evidence type="ECO:0000313" key="13">
    <source>
        <dbReference type="EMBL" id="CUR03190.1"/>
    </source>
</evidence>
<geneLocation type="chloroplast" evidence="14"/>
<keyword evidence="2 14" id="KW-0934">Plastid</keyword>
<evidence type="ECO:0000256" key="12">
    <source>
        <dbReference type="SAM" id="MobiDB-lite"/>
    </source>
</evidence>
<feature type="region of interest" description="Disordered" evidence="12">
    <location>
        <begin position="202"/>
        <end position="226"/>
    </location>
</feature>
<evidence type="ECO:0000256" key="5">
    <source>
        <dbReference type="ARBA" id="ARBA00022825"/>
    </source>
</evidence>
<dbReference type="InterPro" id="IPR023562">
    <property type="entry name" value="ClpP/TepA"/>
</dbReference>
<keyword evidence="4 7" id="KW-0378">Hydrolase</keyword>
<feature type="compositionally biased region" description="Basic and acidic residues" evidence="12">
    <location>
        <begin position="202"/>
        <end position="220"/>
    </location>
</feature>
<dbReference type="GO" id="GO:0051117">
    <property type="term" value="F:ATPase binding"/>
    <property type="evidence" value="ECO:0007669"/>
    <property type="project" value="TreeGrafter"/>
</dbReference>
<proteinExistence type="inferred from homology"/>
<name>A0A1D0CEN6_9FABA</name>
<comment type="subcellular location">
    <subcellularLocation>
        <location evidence="7">Plastid</location>
        <location evidence="7">Chloroplast stroma</location>
    </subcellularLocation>
</comment>
<dbReference type="SUPFAM" id="SSF52096">
    <property type="entry name" value="ClpP/crotonase"/>
    <property type="match status" value="1"/>
</dbReference>
<dbReference type="Gene3D" id="3.90.226.10">
    <property type="entry name" value="2-enoyl-CoA Hydratase, Chain A, domain 1"/>
    <property type="match status" value="1"/>
</dbReference>
<dbReference type="Pfam" id="PF00574">
    <property type="entry name" value="CLP_protease"/>
    <property type="match status" value="1"/>
</dbReference>
<organism evidence="14">
    <name type="scientific">Acacia inceana subsp. conformis</name>
    <dbReference type="NCBI Taxonomy" id="1173652"/>
    <lineage>
        <taxon>Eukaryota</taxon>
        <taxon>Viridiplantae</taxon>
        <taxon>Streptophyta</taxon>
        <taxon>Embryophyta</taxon>
        <taxon>Tracheophyta</taxon>
        <taxon>Spermatophyta</taxon>
        <taxon>Magnoliopsida</taxon>
        <taxon>eudicotyledons</taxon>
        <taxon>Gunneridae</taxon>
        <taxon>Pentapetalae</taxon>
        <taxon>rosids</taxon>
        <taxon>fabids</taxon>
        <taxon>Fabales</taxon>
        <taxon>Fabaceae</taxon>
        <taxon>Caesalpinioideae</taxon>
        <taxon>mimosoid clade</taxon>
        <taxon>Acacieae</taxon>
        <taxon>Acacia</taxon>
    </lineage>
</organism>
<accession>A0A1D0CEN6</accession>
<comment type="function">
    <text evidence="7">Cleaves peptides in various proteins in a process that requires ATP hydrolysis. Has a chymotrypsin-like activity. Plays a major role in the degradation of misfolded proteins.</text>
</comment>
<keyword evidence="3 7" id="KW-0645">Protease</keyword>
<evidence type="ECO:0000256" key="11">
    <source>
        <dbReference type="RuleBase" id="RU003567"/>
    </source>
</evidence>
<evidence type="ECO:0000256" key="1">
    <source>
        <dbReference type="ARBA" id="ARBA00007039"/>
    </source>
</evidence>
<sequence length="226" mass="25573">MPVGVPKVPFQGPGDGSAYWVDIYNRLYRQRALFLGQTIDSTITNQIVGLITYLTIEDSTREMDFFINCPGGSIVSGLAIYDLMQVVEPDVQTICIGVAASMAAFLLLGGEITKRIAFPHARVMMHQPIADLNPKIKAADSILELNEIIIMYYTIINTYVQRTGKPSWVIYKDISRDTFMSAEEAQAHGIVDHVGLDSIREQHKKKQEEYKKKREEEYKKNINNIE</sequence>
<evidence type="ECO:0000256" key="6">
    <source>
        <dbReference type="ARBA" id="ARBA00034021"/>
    </source>
</evidence>
<dbReference type="HAMAP" id="MF_00444">
    <property type="entry name" value="ClpP"/>
    <property type="match status" value="1"/>
</dbReference>
<dbReference type="EMBL" id="LN885276">
    <property type="protein sequence ID" value="CUR03280.1"/>
    <property type="molecule type" value="Genomic_DNA"/>
</dbReference>
<comment type="subunit">
    <text evidence="7">Component of the chloroplastic Clp protease core complex.</text>
</comment>
<keyword evidence="14" id="KW-0150">Chloroplast</keyword>
<dbReference type="InterPro" id="IPR001907">
    <property type="entry name" value="ClpP"/>
</dbReference>
<dbReference type="PROSITE" id="PS00381">
    <property type="entry name" value="CLP_PROTEASE_SER"/>
    <property type="match status" value="1"/>
</dbReference>
<evidence type="ECO:0000256" key="4">
    <source>
        <dbReference type="ARBA" id="ARBA00022801"/>
    </source>
</evidence>
<dbReference type="InterPro" id="IPR033135">
    <property type="entry name" value="ClpP_His_AS"/>
</dbReference>
<dbReference type="InterPro" id="IPR029045">
    <property type="entry name" value="ClpP/crotonase-like_dom_sf"/>
</dbReference>
<comment type="catalytic activity">
    <reaction evidence="6 7 9">
        <text>Hydrolysis of proteins to small peptides in the presence of ATP and magnesium. alpha-casein is the usual test substrate. In the absence of ATP, only oligopeptides shorter than five residues are hydrolyzed (such as succinyl-Leu-Tyr-|-NHMec, and Leu-Tyr-Leu-|-Tyr-Trp, in which cleavage of the -Tyr-|-Leu- and -Tyr-|-Trp bonds also occurs).</text>
        <dbReference type="EC" id="3.4.21.92"/>
    </reaction>
</comment>
<dbReference type="EMBL" id="LN885275">
    <property type="protein sequence ID" value="CUR03190.1"/>
    <property type="molecule type" value="Genomic_DNA"/>
</dbReference>
<dbReference type="PANTHER" id="PTHR10381:SF15">
    <property type="entry name" value="CHLOROPLASTIC ATP-DEPENDENT CLP PROTEASE PROTEOLYTIC SUBUNIT 1"/>
    <property type="match status" value="1"/>
</dbReference>
<dbReference type="PRINTS" id="PR00127">
    <property type="entry name" value="CLPPROTEASEP"/>
</dbReference>
<keyword evidence="5 7" id="KW-0720">Serine protease</keyword>
<protein>
    <recommendedName>
        <fullName evidence="7 11">ATP-dependent Clp protease proteolytic subunit</fullName>
        <ecNumber evidence="7 10">3.4.21.92</ecNumber>
    </recommendedName>
    <alternativeName>
        <fullName evidence="7">Endopeptidase Clp</fullName>
    </alternativeName>
</protein>
<dbReference type="PANTHER" id="PTHR10381">
    <property type="entry name" value="ATP-DEPENDENT CLP PROTEASE PROTEOLYTIC SUBUNIT"/>
    <property type="match status" value="1"/>
</dbReference>
<dbReference type="CDD" id="cd07017">
    <property type="entry name" value="S14_ClpP_2"/>
    <property type="match status" value="1"/>
</dbReference>
<dbReference type="EC" id="3.4.21.92" evidence="7 10"/>
<gene>
    <name evidence="14" type="primary">clpP1</name>
    <name evidence="7" type="synonym">clpP</name>
</gene>
<evidence type="ECO:0000256" key="9">
    <source>
        <dbReference type="PROSITE-ProRule" id="PRU10086"/>
    </source>
</evidence>
<comment type="similarity">
    <text evidence="1 7 11">Belongs to the peptidase S14 family.</text>
</comment>
<feature type="active site" evidence="8">
    <location>
        <position position="101"/>
    </location>
</feature>
<dbReference type="GO" id="GO:0009570">
    <property type="term" value="C:chloroplast stroma"/>
    <property type="evidence" value="ECO:0007669"/>
    <property type="project" value="UniProtKB-SubCell"/>
</dbReference>
<feature type="active site" description="Nucleophile" evidence="7">
    <location>
        <position position="101"/>
    </location>
</feature>
<dbReference type="GO" id="GO:0006515">
    <property type="term" value="P:protein quality control for misfolded or incompletely synthesized proteins"/>
    <property type="evidence" value="ECO:0007669"/>
    <property type="project" value="TreeGrafter"/>
</dbReference>
<reference evidence="14" key="1">
    <citation type="submission" date="2015-09" db="EMBL/GenBank/DDBJ databases">
        <authorList>
            <person name="Jackson K.R."/>
            <person name="Lunt B.L."/>
            <person name="Fisher J.N.B."/>
            <person name="Gardner A.V."/>
            <person name="Bailey M.E."/>
            <person name="Deus L.M."/>
            <person name="Earl A.S."/>
            <person name="Gibby P.D."/>
            <person name="Hartmann K.A."/>
            <person name="Liu J.E."/>
            <person name="Manci A.M."/>
            <person name="Nielsen D.A."/>
            <person name="Solomon M.B."/>
            <person name="Breakwell D.P."/>
            <person name="Burnett S.H."/>
            <person name="Grose J.H."/>
        </authorList>
    </citation>
    <scope>NUCLEOTIDE SEQUENCE</scope>
    <source>
        <strain evidence="13">537INC</strain>
        <strain evidence="14">606INC</strain>
    </source>
</reference>
<dbReference type="InterPro" id="IPR018215">
    <property type="entry name" value="ClpP_Ser_AS"/>
</dbReference>
<evidence type="ECO:0000313" key="14">
    <source>
        <dbReference type="EMBL" id="CUR03280.1"/>
    </source>
</evidence>
<evidence type="ECO:0000256" key="7">
    <source>
        <dbReference type="HAMAP-Rule" id="MF_00444"/>
    </source>
</evidence>
<dbReference type="GO" id="GO:0004252">
    <property type="term" value="F:serine-type endopeptidase activity"/>
    <property type="evidence" value="ECO:0007669"/>
    <property type="project" value="UniProtKB-UniRule"/>
</dbReference>
<reference evidence="14" key="2">
    <citation type="submission" date="2016-09" db="EMBL/GenBank/DDBJ databases">
        <title>Integration of Complete Chloroplast Genome Sequences with Small Amplicon Datasets Improves Phylogenetic Resolution in Acacia.</title>
        <authorList>
            <person name="Williams A.V."/>
            <person name="Miller J.T."/>
            <person name="Small I."/>
            <person name="Nevill P.G."/>
            <person name="Boykin L.M."/>
        </authorList>
    </citation>
    <scope>NUCLEOTIDE SEQUENCE</scope>
    <source>
        <strain evidence="13">537INC</strain>
        <strain evidence="14">606INC</strain>
    </source>
</reference>
<evidence type="ECO:0000256" key="10">
    <source>
        <dbReference type="RuleBase" id="RU000549"/>
    </source>
</evidence>
<dbReference type="PROSITE" id="PS00382">
    <property type="entry name" value="CLP_PROTEASE_HIS"/>
    <property type="match status" value="1"/>
</dbReference>
<dbReference type="AlphaFoldDB" id="A0A1D0CEN6"/>
<evidence type="ECO:0000256" key="2">
    <source>
        <dbReference type="ARBA" id="ARBA00022640"/>
    </source>
</evidence>
<dbReference type="GO" id="GO:0009368">
    <property type="term" value="C:endopeptidase Clp complex"/>
    <property type="evidence" value="ECO:0007669"/>
    <property type="project" value="TreeGrafter"/>
</dbReference>
<evidence type="ECO:0000256" key="8">
    <source>
        <dbReference type="PROSITE-ProRule" id="PRU10085"/>
    </source>
</evidence>
<dbReference type="GO" id="GO:0004176">
    <property type="term" value="F:ATP-dependent peptidase activity"/>
    <property type="evidence" value="ECO:0007669"/>
    <property type="project" value="InterPro"/>
</dbReference>